<keyword evidence="4" id="KW-0687">Ribonucleoprotein</keyword>
<evidence type="ECO:0000256" key="3">
    <source>
        <dbReference type="ARBA" id="ARBA00022980"/>
    </source>
</evidence>
<dbReference type="SUPFAM" id="SSF54928">
    <property type="entry name" value="RNA-binding domain, RBD"/>
    <property type="match status" value="1"/>
</dbReference>
<comment type="similarity">
    <text evidence="1">Belongs to the universal ribosomal protein uS11 family.</text>
</comment>
<dbReference type="PRINTS" id="PR00302">
    <property type="entry name" value="LUPUSLA"/>
</dbReference>
<proteinExistence type="inferred from homology"/>
<dbReference type="InterPro" id="IPR036390">
    <property type="entry name" value="WH_DNA-bd_sf"/>
</dbReference>
<feature type="compositionally biased region" description="Basic residues" evidence="6">
    <location>
        <begin position="318"/>
        <end position="327"/>
    </location>
</feature>
<evidence type="ECO:0000256" key="2">
    <source>
        <dbReference type="ARBA" id="ARBA00022884"/>
    </source>
</evidence>
<feature type="compositionally biased region" description="Basic and acidic residues" evidence="6">
    <location>
        <begin position="286"/>
        <end position="297"/>
    </location>
</feature>
<dbReference type="InterPro" id="IPR006630">
    <property type="entry name" value="La_HTH"/>
</dbReference>
<evidence type="ECO:0000256" key="5">
    <source>
        <dbReference type="PROSITE-ProRule" id="PRU00332"/>
    </source>
</evidence>
<dbReference type="PANTHER" id="PTHR11759">
    <property type="entry name" value="40S RIBOSOMAL PROTEIN S14/30S RIBOSOMAL PROTEIN S11"/>
    <property type="match status" value="1"/>
</dbReference>
<keyword evidence="9" id="KW-1185">Reference proteome</keyword>
<dbReference type="HAMAP" id="MF_01310">
    <property type="entry name" value="Ribosomal_uS11"/>
    <property type="match status" value="1"/>
</dbReference>
<feature type="domain" description="HTH La-type RNA-binding" evidence="7">
    <location>
        <begin position="75"/>
        <end position="168"/>
    </location>
</feature>
<sequence length="504" mass="55705">MEGETGPNAVAAADTAIVSTVASPPLHSDFIPVGSPDDTLPEPEVHALPSDEDHDHEDDADVERDQVQDHPSGSADQTEDLKQRIIKQVEYYFSDENLLTDKHMLGLIKKNKEGFVPIQIIASFRKLKKLARNRDLSYIVAALRESSSLVVSSDGKRVKRHHPFPFAEVKDPKLCSVLVENLPEDHSVLNIQRIFGEAGKIKNISIRDPHAVEESKKRSKADILISSKLHAVVEYDTVEAAEKAVSINFCIEEYCIVRQVWTEKQAWRDADAEKNSTSRPSNQTEDENHHCSEHHDDTPDEEDGEHLSKEKNGQRVRNWGRPRRNKYRATNGLGHGTTSAAHVVEPSKPPPGPKMPDGTRGFTMGRGRPPSKKKTREPKEENVTLGPAVREGEHVFGVAHIFASFNDTFIHVTDLSGRETLVRITGGMKVKADRDESSPYAAMLAAQDVSQRCKELGITALHIKLRATGGNKTKTPGPGAQSALRALARSGMKIGRIGTNLVIY</sequence>
<comment type="caution">
    <text evidence="8">The sequence shown here is derived from an EMBL/GenBank/DDBJ whole genome shotgun (WGS) entry which is preliminary data.</text>
</comment>
<dbReference type="Pfam" id="PF05383">
    <property type="entry name" value="La"/>
    <property type="match status" value="1"/>
</dbReference>
<feature type="region of interest" description="Disordered" evidence="6">
    <location>
        <begin position="24"/>
        <end position="80"/>
    </location>
</feature>
<feature type="region of interest" description="Disordered" evidence="6">
    <location>
        <begin position="267"/>
        <end position="383"/>
    </location>
</feature>
<dbReference type="GO" id="GO:0003735">
    <property type="term" value="F:structural constituent of ribosome"/>
    <property type="evidence" value="ECO:0007669"/>
    <property type="project" value="InterPro"/>
</dbReference>
<protein>
    <recommendedName>
        <fullName evidence="7">HTH La-type RNA-binding domain-containing protein</fullName>
    </recommendedName>
</protein>
<name>A0A6A6MX00_HEVBR</name>
<dbReference type="SUPFAM" id="SSF53137">
    <property type="entry name" value="Translational machinery components"/>
    <property type="match status" value="1"/>
</dbReference>
<evidence type="ECO:0000313" key="8">
    <source>
        <dbReference type="EMBL" id="KAF2316703.1"/>
    </source>
</evidence>
<dbReference type="GO" id="GO:0003723">
    <property type="term" value="F:RNA binding"/>
    <property type="evidence" value="ECO:0007669"/>
    <property type="project" value="UniProtKB-UniRule"/>
</dbReference>
<reference evidence="8 9" key="1">
    <citation type="journal article" date="2020" name="Mol. Plant">
        <title>The Chromosome-Based Rubber Tree Genome Provides New Insights into Spurge Genome Evolution and Rubber Biosynthesis.</title>
        <authorList>
            <person name="Liu J."/>
            <person name="Shi C."/>
            <person name="Shi C.C."/>
            <person name="Li W."/>
            <person name="Zhang Q.J."/>
            <person name="Zhang Y."/>
            <person name="Li K."/>
            <person name="Lu H.F."/>
            <person name="Shi C."/>
            <person name="Zhu S.T."/>
            <person name="Xiao Z.Y."/>
            <person name="Nan H."/>
            <person name="Yue Y."/>
            <person name="Zhu X.G."/>
            <person name="Wu Y."/>
            <person name="Hong X.N."/>
            <person name="Fan G.Y."/>
            <person name="Tong Y."/>
            <person name="Zhang D."/>
            <person name="Mao C.L."/>
            <person name="Liu Y.L."/>
            <person name="Hao S.J."/>
            <person name="Liu W.Q."/>
            <person name="Lv M.Q."/>
            <person name="Zhang H.B."/>
            <person name="Liu Y."/>
            <person name="Hu-Tang G.R."/>
            <person name="Wang J.P."/>
            <person name="Wang J.H."/>
            <person name="Sun Y.H."/>
            <person name="Ni S.B."/>
            <person name="Chen W.B."/>
            <person name="Zhang X.C."/>
            <person name="Jiao Y.N."/>
            <person name="Eichler E.E."/>
            <person name="Li G.H."/>
            <person name="Liu X."/>
            <person name="Gao L.Z."/>
        </authorList>
    </citation>
    <scope>NUCLEOTIDE SEQUENCE [LARGE SCALE GENOMIC DNA]</scope>
    <source>
        <strain evidence="9">cv. GT1</strain>
        <tissue evidence="8">Leaf</tissue>
    </source>
</reference>
<dbReference type="AlphaFoldDB" id="A0A6A6MX00"/>
<keyword evidence="3" id="KW-0689">Ribosomal protein</keyword>
<accession>A0A6A6MX00</accession>
<dbReference type="Gene3D" id="1.10.10.10">
    <property type="entry name" value="Winged helix-like DNA-binding domain superfamily/Winged helix DNA-binding domain"/>
    <property type="match status" value="1"/>
</dbReference>
<dbReference type="PROSITE" id="PS50961">
    <property type="entry name" value="HTH_LA"/>
    <property type="match status" value="1"/>
</dbReference>
<dbReference type="GO" id="GO:1990904">
    <property type="term" value="C:ribonucleoprotein complex"/>
    <property type="evidence" value="ECO:0007669"/>
    <property type="project" value="UniProtKB-KW"/>
</dbReference>
<dbReference type="InterPro" id="IPR012677">
    <property type="entry name" value="Nucleotide-bd_a/b_plait_sf"/>
</dbReference>
<dbReference type="InterPro" id="IPR036388">
    <property type="entry name" value="WH-like_DNA-bd_sf"/>
</dbReference>
<gene>
    <name evidence="8" type="ORF">GH714_042044</name>
</gene>
<dbReference type="GO" id="GO:0006412">
    <property type="term" value="P:translation"/>
    <property type="evidence" value="ECO:0007669"/>
    <property type="project" value="InterPro"/>
</dbReference>
<dbReference type="InterPro" id="IPR036967">
    <property type="entry name" value="Ribosomal_uS11_sf"/>
</dbReference>
<dbReference type="SUPFAM" id="SSF46785">
    <property type="entry name" value="Winged helix' DNA-binding domain"/>
    <property type="match status" value="1"/>
</dbReference>
<evidence type="ECO:0000259" key="7">
    <source>
        <dbReference type="PROSITE" id="PS50961"/>
    </source>
</evidence>
<dbReference type="InterPro" id="IPR002344">
    <property type="entry name" value="Lupus_La"/>
</dbReference>
<evidence type="ECO:0000313" key="9">
    <source>
        <dbReference type="Proteomes" id="UP000467840"/>
    </source>
</evidence>
<feature type="compositionally biased region" description="Basic and acidic residues" evidence="6">
    <location>
        <begin position="267"/>
        <end position="276"/>
    </location>
</feature>
<dbReference type="InterPro" id="IPR035979">
    <property type="entry name" value="RBD_domain_sf"/>
</dbReference>
<keyword evidence="2 5" id="KW-0694">RNA-binding</keyword>
<feature type="compositionally biased region" description="Basic and acidic residues" evidence="6">
    <location>
        <begin position="43"/>
        <end position="53"/>
    </location>
</feature>
<dbReference type="Proteomes" id="UP000467840">
    <property type="component" value="Chromosome 15"/>
</dbReference>
<organism evidence="8 9">
    <name type="scientific">Hevea brasiliensis</name>
    <name type="common">Para rubber tree</name>
    <name type="synonym">Siphonia brasiliensis</name>
    <dbReference type="NCBI Taxonomy" id="3981"/>
    <lineage>
        <taxon>Eukaryota</taxon>
        <taxon>Viridiplantae</taxon>
        <taxon>Streptophyta</taxon>
        <taxon>Embryophyta</taxon>
        <taxon>Tracheophyta</taxon>
        <taxon>Spermatophyta</taxon>
        <taxon>Magnoliopsida</taxon>
        <taxon>eudicotyledons</taxon>
        <taxon>Gunneridae</taxon>
        <taxon>Pentapetalae</taxon>
        <taxon>rosids</taxon>
        <taxon>fabids</taxon>
        <taxon>Malpighiales</taxon>
        <taxon>Euphorbiaceae</taxon>
        <taxon>Crotonoideae</taxon>
        <taxon>Micrandreae</taxon>
        <taxon>Hevea</taxon>
    </lineage>
</organism>
<dbReference type="InterPro" id="IPR001971">
    <property type="entry name" value="Ribosomal_uS11"/>
</dbReference>
<evidence type="ECO:0000256" key="1">
    <source>
        <dbReference type="ARBA" id="ARBA00006194"/>
    </source>
</evidence>
<dbReference type="Pfam" id="PF00411">
    <property type="entry name" value="Ribosomal_S11"/>
    <property type="match status" value="1"/>
</dbReference>
<dbReference type="FunFam" id="3.30.420.80:FF:000002">
    <property type="entry name" value="40S ribosomal protein S14"/>
    <property type="match status" value="1"/>
</dbReference>
<evidence type="ECO:0000256" key="6">
    <source>
        <dbReference type="SAM" id="MobiDB-lite"/>
    </source>
</evidence>
<dbReference type="EMBL" id="JAAGAX010000005">
    <property type="protein sequence ID" value="KAF2316703.1"/>
    <property type="molecule type" value="Genomic_DNA"/>
</dbReference>
<dbReference type="SMART" id="SM00715">
    <property type="entry name" value="LA"/>
    <property type="match status" value="1"/>
</dbReference>
<dbReference type="GO" id="GO:0005634">
    <property type="term" value="C:nucleus"/>
    <property type="evidence" value="ECO:0007669"/>
    <property type="project" value="InterPro"/>
</dbReference>
<dbReference type="GO" id="GO:0006396">
    <property type="term" value="P:RNA processing"/>
    <property type="evidence" value="ECO:0007669"/>
    <property type="project" value="InterPro"/>
</dbReference>
<evidence type="ECO:0000256" key="4">
    <source>
        <dbReference type="ARBA" id="ARBA00023274"/>
    </source>
</evidence>
<dbReference type="GO" id="GO:0005840">
    <property type="term" value="C:ribosome"/>
    <property type="evidence" value="ECO:0007669"/>
    <property type="project" value="UniProtKB-KW"/>
</dbReference>
<dbReference type="Gene3D" id="3.30.420.80">
    <property type="entry name" value="Ribosomal protein S11"/>
    <property type="match status" value="1"/>
</dbReference>
<dbReference type="Gene3D" id="3.30.70.330">
    <property type="match status" value="1"/>
</dbReference>